<sequence length="108" mass="12211">MRASDLAREVWMNTLKLLLNFMMDTSNAPEIATSSSKQLPLLRGLDRDIDPSQIFSESEGVAGEASPSMKGQYLNGCYLTESPDSLRTMLIALGRIRLEKKWLELNWF</sequence>
<dbReference type="EMBL" id="NBIV01000486">
    <property type="protein sequence ID" value="PXF39719.1"/>
    <property type="molecule type" value="Genomic_DNA"/>
</dbReference>
<dbReference type="AlphaFoldDB" id="A0A2V3ICA3"/>
<evidence type="ECO:0000313" key="1">
    <source>
        <dbReference type="EMBL" id="PXF39719.1"/>
    </source>
</evidence>
<gene>
    <name evidence="2" type="ORF">BWQ96_05179</name>
    <name evidence="1" type="ORF">BWQ96_10578</name>
</gene>
<organism evidence="1 3">
    <name type="scientific">Gracilariopsis chorda</name>
    <dbReference type="NCBI Taxonomy" id="448386"/>
    <lineage>
        <taxon>Eukaryota</taxon>
        <taxon>Rhodophyta</taxon>
        <taxon>Florideophyceae</taxon>
        <taxon>Rhodymeniophycidae</taxon>
        <taxon>Gracilariales</taxon>
        <taxon>Gracilariaceae</taxon>
        <taxon>Gracilariopsis</taxon>
    </lineage>
</organism>
<reference evidence="1 3" key="1">
    <citation type="journal article" date="2018" name="Mol. Biol. Evol.">
        <title>Analysis of the draft genome of the red seaweed Gracilariopsis chorda provides insights into genome size evolution in Rhodophyta.</title>
        <authorList>
            <person name="Lee J."/>
            <person name="Yang E.C."/>
            <person name="Graf L."/>
            <person name="Yang J.H."/>
            <person name="Qiu H."/>
            <person name="Zel Zion U."/>
            <person name="Chan C.X."/>
            <person name="Stephens T.G."/>
            <person name="Weber A.P.M."/>
            <person name="Boo G.H."/>
            <person name="Boo S.M."/>
            <person name="Kim K.M."/>
            <person name="Shin Y."/>
            <person name="Jung M."/>
            <person name="Lee S.J."/>
            <person name="Yim H.S."/>
            <person name="Lee J.H."/>
            <person name="Bhattacharya D."/>
            <person name="Yoon H.S."/>
        </authorList>
    </citation>
    <scope>NUCLEOTIDE SEQUENCE [LARGE SCALE GENOMIC DNA]</scope>
    <source>
        <strain evidence="1 3">SKKU-2015</strain>
        <tissue evidence="1">Whole body</tissue>
    </source>
</reference>
<protein>
    <submittedName>
        <fullName evidence="1">Uncharacterized protein</fullName>
    </submittedName>
</protein>
<dbReference type="EMBL" id="NBIV01000071">
    <property type="protein sequence ID" value="PXF45077.1"/>
    <property type="molecule type" value="Genomic_DNA"/>
</dbReference>
<evidence type="ECO:0000313" key="2">
    <source>
        <dbReference type="EMBL" id="PXF45077.1"/>
    </source>
</evidence>
<comment type="caution">
    <text evidence="1">The sequence shown here is derived from an EMBL/GenBank/DDBJ whole genome shotgun (WGS) entry which is preliminary data.</text>
</comment>
<proteinExistence type="predicted"/>
<accession>A0A2V3ICA3</accession>
<keyword evidence="3" id="KW-1185">Reference proteome</keyword>
<evidence type="ECO:0000313" key="3">
    <source>
        <dbReference type="Proteomes" id="UP000247409"/>
    </source>
</evidence>
<dbReference type="Proteomes" id="UP000247409">
    <property type="component" value="Unassembled WGS sequence"/>
</dbReference>
<name>A0A2V3ICA3_9FLOR</name>